<keyword evidence="1" id="KW-0732">Signal</keyword>
<evidence type="ECO:0000313" key="2">
    <source>
        <dbReference type="EMBL" id="SEM26030.1"/>
    </source>
</evidence>
<feature type="chain" id="PRO_5011748999" evidence="1">
    <location>
        <begin position="19"/>
        <end position="145"/>
    </location>
</feature>
<name>A0A1H7WWP6_9FLAO</name>
<dbReference type="EMBL" id="FOBV01000002">
    <property type="protein sequence ID" value="SEM26030.1"/>
    <property type="molecule type" value="Genomic_DNA"/>
</dbReference>
<gene>
    <name evidence="2" type="ORF">SAMN05421856_10252</name>
</gene>
<dbReference type="AlphaFoldDB" id="A0A1H7WWP6"/>
<reference evidence="3" key="1">
    <citation type="submission" date="2016-10" db="EMBL/GenBank/DDBJ databases">
        <authorList>
            <person name="Varghese N."/>
            <person name="Submissions S."/>
        </authorList>
    </citation>
    <scope>NUCLEOTIDE SEQUENCE [LARGE SCALE GENOMIC DNA]</scope>
    <source>
        <strain evidence="3">DSM 17453</strain>
    </source>
</reference>
<evidence type="ECO:0000256" key="1">
    <source>
        <dbReference type="SAM" id="SignalP"/>
    </source>
</evidence>
<organism evidence="2 3">
    <name type="scientific">Chryseobacterium taichungense</name>
    <dbReference type="NCBI Taxonomy" id="295069"/>
    <lineage>
        <taxon>Bacteria</taxon>
        <taxon>Pseudomonadati</taxon>
        <taxon>Bacteroidota</taxon>
        <taxon>Flavobacteriia</taxon>
        <taxon>Flavobacteriales</taxon>
        <taxon>Weeksellaceae</taxon>
        <taxon>Chryseobacterium group</taxon>
        <taxon>Chryseobacterium</taxon>
    </lineage>
</organism>
<dbReference type="Proteomes" id="UP000199450">
    <property type="component" value="Unassembled WGS sequence"/>
</dbReference>
<evidence type="ECO:0000313" key="3">
    <source>
        <dbReference type="Proteomes" id="UP000199450"/>
    </source>
</evidence>
<dbReference type="RefSeq" id="WP_089998602.1">
    <property type="nucleotide sequence ID" value="NZ_FOBV01000002.1"/>
</dbReference>
<accession>A0A1H7WWP6</accession>
<proteinExistence type="predicted"/>
<sequence length="145" mass="16005">MKKLFYSLLLLSSATLFAQKNVSAKFAVAGDTVGTVDLFTNSYKNTIEGTRSYKSAAELPQNLKKFSFIADNGLVEYKLKKNQGALDKTTLSDLNNRYGLANGTPVFIDGYEFKNTNLTVFEEMLSKVEVNDSHGLKAISVTTKK</sequence>
<dbReference type="OrthoDB" id="1272742at2"/>
<protein>
    <submittedName>
        <fullName evidence="2">Uncharacterized protein</fullName>
    </submittedName>
</protein>
<feature type="signal peptide" evidence="1">
    <location>
        <begin position="1"/>
        <end position="18"/>
    </location>
</feature>
<keyword evidence="3" id="KW-1185">Reference proteome</keyword>